<dbReference type="AlphaFoldDB" id="A0A7H4M0F2"/>
<dbReference type="Gene3D" id="3.40.50.300">
    <property type="entry name" value="P-loop containing nucleotide triphosphate hydrolases"/>
    <property type="match status" value="2"/>
</dbReference>
<keyword evidence="2 12" id="KW-0963">Cytoplasm</keyword>
<evidence type="ECO:0000256" key="8">
    <source>
        <dbReference type="ARBA" id="ARBA00022840"/>
    </source>
</evidence>
<comment type="subunit">
    <text evidence="12">Monomer. Probably contacts ribosomal proteins L1, L5, L33 and S7, the 16S and 23S rRNA and the P-site containing tRNA(fMet).</text>
</comment>
<dbReference type="GO" id="GO:0043022">
    <property type="term" value="F:ribosome binding"/>
    <property type="evidence" value="ECO:0007669"/>
    <property type="project" value="UniProtKB-UniRule"/>
</dbReference>
<reference evidence="14 15" key="1">
    <citation type="submission" date="2018-06" db="EMBL/GenBank/DDBJ databases">
        <authorList>
            <consortium name="Pathogen Informatics"/>
            <person name="Doyle S."/>
        </authorList>
    </citation>
    <scope>NUCLEOTIDE SEQUENCE [LARGE SCALE GENOMIC DNA]</scope>
    <source>
        <strain evidence="14 15">NCTC11694</strain>
    </source>
</reference>
<evidence type="ECO:0000256" key="3">
    <source>
        <dbReference type="ARBA" id="ARBA00022555"/>
    </source>
</evidence>
<dbReference type="GO" id="GO:0005524">
    <property type="term" value="F:ATP binding"/>
    <property type="evidence" value="ECO:0007669"/>
    <property type="project" value="UniProtKB-UniRule"/>
</dbReference>
<gene>
    <name evidence="14" type="primary">yjjK_1</name>
    <name evidence="12" type="synonym">ettA</name>
    <name evidence="14" type="ORF">NCTC11694_03077</name>
</gene>
<dbReference type="PROSITE" id="PS50893">
    <property type="entry name" value="ABC_TRANSPORTER_2"/>
    <property type="match status" value="2"/>
</dbReference>
<evidence type="ECO:0000256" key="4">
    <source>
        <dbReference type="ARBA" id="ARBA00022730"/>
    </source>
</evidence>
<dbReference type="CDD" id="cd03221">
    <property type="entry name" value="ABCF_EF-3"/>
    <property type="match status" value="2"/>
</dbReference>
<dbReference type="GO" id="GO:0000049">
    <property type="term" value="F:tRNA binding"/>
    <property type="evidence" value="ECO:0007669"/>
    <property type="project" value="UniProtKB-UniRule"/>
</dbReference>
<feature type="binding site" evidence="12">
    <location>
        <begin position="423"/>
        <end position="430"/>
    </location>
    <ligand>
        <name>ATP</name>
        <dbReference type="ChEBI" id="CHEBI:30616"/>
        <label>2</label>
    </ligand>
</feature>
<evidence type="ECO:0000259" key="13">
    <source>
        <dbReference type="PROSITE" id="PS50893"/>
    </source>
</evidence>
<dbReference type="Pfam" id="PF12848">
    <property type="entry name" value="ABC_tran_Xtn"/>
    <property type="match status" value="1"/>
</dbReference>
<dbReference type="InterPro" id="IPR003439">
    <property type="entry name" value="ABC_transporter-like_ATP-bd"/>
</dbReference>
<evidence type="ECO:0000256" key="9">
    <source>
        <dbReference type="ARBA" id="ARBA00022845"/>
    </source>
</evidence>
<keyword evidence="8 12" id="KW-0067">ATP-binding</keyword>
<comment type="subcellular location">
    <subcellularLocation>
        <location evidence="12">Cytoplasm</location>
    </subcellularLocation>
    <text evidence="12">Associates with ribosomes and polysomes.</text>
</comment>
<dbReference type="SUPFAM" id="SSF52540">
    <property type="entry name" value="P-loop containing nucleoside triphosphate hydrolases"/>
    <property type="match status" value="2"/>
</dbReference>
<dbReference type="InterPro" id="IPR017871">
    <property type="entry name" value="ABC_transporter-like_CS"/>
</dbReference>
<dbReference type="PROSITE" id="PS00211">
    <property type="entry name" value="ABC_TRANSPORTER_1"/>
    <property type="match status" value="1"/>
</dbReference>
<keyword evidence="5 12" id="KW-0677">Repeat</keyword>
<dbReference type="PANTHER" id="PTHR43858">
    <property type="entry name" value="ENERGY-DEPENDENT TRANSLATIONAL THROTTLE PROTEIN ETTA"/>
    <property type="match status" value="1"/>
</dbReference>
<dbReference type="GO" id="GO:0016887">
    <property type="term" value="F:ATP hydrolysis activity"/>
    <property type="evidence" value="ECO:0007669"/>
    <property type="project" value="UniProtKB-UniRule"/>
</dbReference>
<dbReference type="GO" id="GO:0006412">
    <property type="term" value="P:translation"/>
    <property type="evidence" value="ECO:0007669"/>
    <property type="project" value="UniProtKB-KW"/>
</dbReference>
<keyword evidence="11 12" id="KW-0648">Protein biosynthesis</keyword>
<keyword evidence="3 12" id="KW-0820">tRNA-binding</keyword>
<dbReference type="InterPro" id="IPR003593">
    <property type="entry name" value="AAA+_ATPase"/>
</dbReference>
<evidence type="ECO:0000256" key="5">
    <source>
        <dbReference type="ARBA" id="ARBA00022737"/>
    </source>
</evidence>
<feature type="domain" description="ABC transporter" evidence="13">
    <location>
        <begin position="73"/>
        <end position="326"/>
    </location>
</feature>
<protein>
    <recommendedName>
        <fullName evidence="12">Energy-dependent translational throttle protein EttA</fullName>
        <ecNumber evidence="12">3.6.1.-</ecNumber>
    </recommendedName>
    <alternativeName>
        <fullName evidence="12">Translational regulatory factor EttA</fullName>
    </alternativeName>
</protein>
<dbReference type="SMART" id="SM00382">
    <property type="entry name" value="AAA"/>
    <property type="match status" value="2"/>
</dbReference>
<comment type="catalytic activity">
    <reaction evidence="12">
        <text>ATP + H2O = ADP + phosphate + H(+)</text>
        <dbReference type="Rhea" id="RHEA:13065"/>
        <dbReference type="ChEBI" id="CHEBI:15377"/>
        <dbReference type="ChEBI" id="CHEBI:15378"/>
        <dbReference type="ChEBI" id="CHEBI:30616"/>
        <dbReference type="ChEBI" id="CHEBI:43474"/>
        <dbReference type="ChEBI" id="CHEBI:456216"/>
    </reaction>
</comment>
<dbReference type="InterPro" id="IPR027417">
    <property type="entry name" value="P-loop_NTPase"/>
</dbReference>
<accession>A0A7H4M0F2</accession>
<organism evidence="14 15">
    <name type="scientific">Klebsiella michiganensis</name>
    <dbReference type="NCBI Taxonomy" id="1134687"/>
    <lineage>
        <taxon>Bacteria</taxon>
        <taxon>Pseudomonadati</taxon>
        <taxon>Pseudomonadota</taxon>
        <taxon>Gammaproteobacteria</taxon>
        <taxon>Enterobacterales</taxon>
        <taxon>Enterobacteriaceae</taxon>
        <taxon>Klebsiella/Raoultella group</taxon>
        <taxon>Klebsiella</taxon>
    </lineage>
</organism>
<dbReference type="PANTHER" id="PTHR43858:SF1">
    <property type="entry name" value="ABC TRANSPORTER-RELATED PROTEIN"/>
    <property type="match status" value="1"/>
</dbReference>
<dbReference type="Pfam" id="PF00005">
    <property type="entry name" value="ABC_tran"/>
    <property type="match status" value="2"/>
</dbReference>
<comment type="function">
    <text evidence="12">A translation factor that gates the progression of the 70S ribosomal initiation complex (IC, containing tRNA(fMet) in the P-site) into the translation elongation cycle by using a mechanism sensitive to the ATP/ADP ratio. Binds to the 70S ribosome E-site where it modulates the state of the translating ribosome during subunit translocation. ATP hydrolysis probably frees it from the ribosome, which can enter the elongation phase.</text>
</comment>
<proteinExistence type="inferred from homology"/>
<keyword evidence="9 12" id="KW-0810">Translation regulation</keyword>
<comment type="domain">
    <text evidence="12">The P-site tRNA interaction motif (PtIM domain) probably interacts with the P-site tRNA(fMet) as well as the 23S rRNA.</text>
</comment>
<evidence type="ECO:0000313" key="15">
    <source>
        <dbReference type="Proteomes" id="UP000255050"/>
    </source>
</evidence>
<dbReference type="NCBIfam" id="TIGR03719">
    <property type="entry name" value="ABC_ABC_ChvD"/>
    <property type="match status" value="1"/>
</dbReference>
<evidence type="ECO:0000256" key="6">
    <source>
        <dbReference type="ARBA" id="ARBA00022741"/>
    </source>
</evidence>
<dbReference type="HAMAP" id="MF_00847">
    <property type="entry name" value="EttA"/>
    <property type="match status" value="1"/>
</dbReference>
<keyword evidence="10 12" id="KW-0694">RNA-binding</keyword>
<evidence type="ECO:0000256" key="2">
    <source>
        <dbReference type="ARBA" id="ARBA00022490"/>
    </source>
</evidence>
<evidence type="ECO:0000313" key="14">
    <source>
        <dbReference type="EMBL" id="STR41878.1"/>
    </source>
</evidence>
<keyword evidence="7 12" id="KW-0378">Hydrolase</keyword>
<evidence type="ECO:0000256" key="11">
    <source>
        <dbReference type="ARBA" id="ARBA00022917"/>
    </source>
</evidence>
<dbReference type="GO" id="GO:0019843">
    <property type="term" value="F:rRNA binding"/>
    <property type="evidence" value="ECO:0007669"/>
    <property type="project" value="UniProtKB-UniRule"/>
</dbReference>
<feature type="region of interest" description="Arm" evidence="12">
    <location>
        <begin position="162"/>
        <end position="206"/>
    </location>
</feature>
<dbReference type="NCBIfam" id="NF008775">
    <property type="entry name" value="PRK11819.1"/>
    <property type="match status" value="1"/>
</dbReference>
<sequence>MLIRQRESRHVPDIFLRFCESHRLAGIKARKRLHFAFENYSLPYSKSFWLHQASLRDEEYIKEAKSNVAQFVYTMHRVGKVVPPKRHILKNISLSFFPGAKIGVLGLNGAGKSTLLRIMAGIDTDIEGEARPQPGLKIGYLPQEPQLNPEQTVRESVEEAVAEVVNALKGLDEVYAKYAEPDADFDKLAAQQGKFEEIIQAHDGHNLNVQLERAADALRLPDWDAKIANLSGGERRRVALCRLLLEKPDMLLLDEPTNHLDAESVAWLERFLHDFEGTVVAITHDRYFLDNVAGWILELDRGEGIPWEGNYSSWLEQKDQRLAQEASQEAARRKSIEKELEWVRQGAKGRQSKGKARLARFEELNNVEYQKRNETNELFIPPGARLGDKVVEVSNLRKSYGDRLLIDDLSFSVPKGAIVGIIGPNGAGKSTLFRMMSGQEQPDAGSITLGETVKLASVDQFRDAMDNSKTVWEEVSGGLDIMKIGNTEMPSRAYVGRFNFKGVDQGKRVGELSGGERGRLHLAKLLQVGGNVLLLDEPTNDLDIETLRALENALLEFPGCAMVISHDAGSSTASRPTFWTTRMKVRWNSSKVTLPNTKSTRNAPSAPMRWSRSVLSTNVSRSKSKRATQVVMPIS</sequence>
<dbReference type="InterPro" id="IPR032781">
    <property type="entry name" value="ABC_tran_Xtn"/>
</dbReference>
<dbReference type="GO" id="GO:0045900">
    <property type="term" value="P:negative regulation of translational elongation"/>
    <property type="evidence" value="ECO:0007669"/>
    <property type="project" value="UniProtKB-UniRule"/>
</dbReference>
<dbReference type="Proteomes" id="UP000255050">
    <property type="component" value="Unassembled WGS sequence"/>
</dbReference>
<keyword evidence="6 12" id="KW-0547">Nucleotide-binding</keyword>
<keyword evidence="4 12" id="KW-0699">rRNA-binding</keyword>
<feature type="domain" description="ABC transporter" evidence="13">
    <location>
        <begin position="391"/>
        <end position="613"/>
    </location>
</feature>
<dbReference type="GO" id="GO:0005737">
    <property type="term" value="C:cytoplasm"/>
    <property type="evidence" value="ECO:0007669"/>
    <property type="project" value="UniProtKB-SubCell"/>
</dbReference>
<evidence type="ECO:0000256" key="12">
    <source>
        <dbReference type="HAMAP-Rule" id="MF_00847"/>
    </source>
</evidence>
<comment type="caution">
    <text evidence="14">The sequence shown here is derived from an EMBL/GenBank/DDBJ whole genome shotgun (WGS) entry which is preliminary data.</text>
</comment>
<evidence type="ECO:0000256" key="1">
    <source>
        <dbReference type="ARBA" id="ARBA00005868"/>
    </source>
</evidence>
<evidence type="ECO:0000256" key="7">
    <source>
        <dbReference type="ARBA" id="ARBA00022801"/>
    </source>
</evidence>
<name>A0A7H4M0F2_9ENTR</name>
<dbReference type="InterPro" id="IPR022374">
    <property type="entry name" value="EttA"/>
</dbReference>
<feature type="region of interest" description="PtIM" evidence="12">
    <location>
        <begin position="309"/>
        <end position="389"/>
    </location>
</feature>
<feature type="binding site" evidence="12">
    <location>
        <begin position="106"/>
        <end position="113"/>
    </location>
    <ligand>
        <name>ATP</name>
        <dbReference type="ChEBI" id="CHEBI:30616"/>
        <label>1</label>
    </ligand>
</feature>
<comment type="domain">
    <text evidence="12">The arm domain is inserted in the first ABC transporter domain. Probably contacts ribosomal protein L1.</text>
</comment>
<dbReference type="EMBL" id="UGJR01000002">
    <property type="protein sequence ID" value="STR41878.1"/>
    <property type="molecule type" value="Genomic_DNA"/>
</dbReference>
<dbReference type="EC" id="3.6.1.-" evidence="12"/>
<evidence type="ECO:0000256" key="10">
    <source>
        <dbReference type="ARBA" id="ARBA00022884"/>
    </source>
</evidence>
<comment type="similarity">
    <text evidence="1 12">Belongs to the ABC transporter superfamily. ABCF family. Translational throttle EttA subfamily.</text>
</comment>
<dbReference type="FunFam" id="3.40.50.300:FF:000183">
    <property type="entry name" value="ABC transporter ATP-binding protein yjjK"/>
    <property type="match status" value="1"/>
</dbReference>
<dbReference type="FunFam" id="3.40.50.300:FF:000011">
    <property type="entry name" value="Putative ABC transporter ATP-binding component"/>
    <property type="match status" value="1"/>
</dbReference>